<gene>
    <name evidence="2" type="ORF">B0T15DRAFT_243238</name>
</gene>
<feature type="region of interest" description="Disordered" evidence="1">
    <location>
        <begin position="84"/>
        <end position="104"/>
    </location>
</feature>
<dbReference type="RefSeq" id="XP_062720268.1">
    <property type="nucleotide sequence ID" value="XM_062863092.1"/>
</dbReference>
<feature type="compositionally biased region" description="Basic and acidic residues" evidence="1">
    <location>
        <begin position="84"/>
        <end position="103"/>
    </location>
</feature>
<protein>
    <submittedName>
        <fullName evidence="2">Uncharacterized protein</fullName>
    </submittedName>
</protein>
<proteinExistence type="predicted"/>
<name>A0AAJ0M0L7_9PEZI</name>
<sequence length="188" mass="20767">MAKAASLLSDRTCPVVSAELYLILIQLASRALAFESCTYVLPCSSSCRPLLLLAREALVDASWPRRLPFLNKWASSLASTTRKEHSRAEARLSDPAPSKDRTTLTKVPRRSGLVHYGGQAACGCYGHRCLKSLTGFPPWKCLASRYWVGDLRLPMLRTRSRVEMKHLGGLEGKDTSGQFHFFVPSADA</sequence>
<dbReference type="GeneID" id="87881921"/>
<organism evidence="2 3">
    <name type="scientific">Chaetomium strumarium</name>
    <dbReference type="NCBI Taxonomy" id="1170767"/>
    <lineage>
        <taxon>Eukaryota</taxon>
        <taxon>Fungi</taxon>
        <taxon>Dikarya</taxon>
        <taxon>Ascomycota</taxon>
        <taxon>Pezizomycotina</taxon>
        <taxon>Sordariomycetes</taxon>
        <taxon>Sordariomycetidae</taxon>
        <taxon>Sordariales</taxon>
        <taxon>Chaetomiaceae</taxon>
        <taxon>Chaetomium</taxon>
    </lineage>
</organism>
<keyword evidence="3" id="KW-1185">Reference proteome</keyword>
<reference evidence="2" key="1">
    <citation type="journal article" date="2023" name="Mol. Phylogenet. Evol.">
        <title>Genome-scale phylogeny and comparative genomics of the fungal order Sordariales.</title>
        <authorList>
            <person name="Hensen N."/>
            <person name="Bonometti L."/>
            <person name="Westerberg I."/>
            <person name="Brannstrom I.O."/>
            <person name="Guillou S."/>
            <person name="Cros-Aarteil S."/>
            <person name="Calhoun S."/>
            <person name="Haridas S."/>
            <person name="Kuo A."/>
            <person name="Mondo S."/>
            <person name="Pangilinan J."/>
            <person name="Riley R."/>
            <person name="LaButti K."/>
            <person name="Andreopoulos B."/>
            <person name="Lipzen A."/>
            <person name="Chen C."/>
            <person name="Yan M."/>
            <person name="Daum C."/>
            <person name="Ng V."/>
            <person name="Clum A."/>
            <person name="Steindorff A."/>
            <person name="Ohm R.A."/>
            <person name="Martin F."/>
            <person name="Silar P."/>
            <person name="Natvig D.O."/>
            <person name="Lalanne C."/>
            <person name="Gautier V."/>
            <person name="Ament-Velasquez S.L."/>
            <person name="Kruys A."/>
            <person name="Hutchinson M.I."/>
            <person name="Powell A.J."/>
            <person name="Barry K."/>
            <person name="Miller A.N."/>
            <person name="Grigoriev I.V."/>
            <person name="Debuchy R."/>
            <person name="Gladieux P."/>
            <person name="Hiltunen Thoren M."/>
            <person name="Johannesson H."/>
        </authorList>
    </citation>
    <scope>NUCLEOTIDE SEQUENCE</scope>
    <source>
        <strain evidence="2">CBS 333.67</strain>
    </source>
</reference>
<comment type="caution">
    <text evidence="2">The sequence shown here is derived from an EMBL/GenBank/DDBJ whole genome shotgun (WGS) entry which is preliminary data.</text>
</comment>
<evidence type="ECO:0000313" key="2">
    <source>
        <dbReference type="EMBL" id="KAK3304488.1"/>
    </source>
</evidence>
<evidence type="ECO:0000313" key="3">
    <source>
        <dbReference type="Proteomes" id="UP001273166"/>
    </source>
</evidence>
<reference evidence="2" key="2">
    <citation type="submission" date="2023-06" db="EMBL/GenBank/DDBJ databases">
        <authorList>
            <consortium name="Lawrence Berkeley National Laboratory"/>
            <person name="Mondo S.J."/>
            <person name="Hensen N."/>
            <person name="Bonometti L."/>
            <person name="Westerberg I."/>
            <person name="Brannstrom I.O."/>
            <person name="Guillou S."/>
            <person name="Cros-Aarteil S."/>
            <person name="Calhoun S."/>
            <person name="Haridas S."/>
            <person name="Kuo A."/>
            <person name="Pangilinan J."/>
            <person name="Riley R."/>
            <person name="Labutti K."/>
            <person name="Andreopoulos B."/>
            <person name="Lipzen A."/>
            <person name="Chen C."/>
            <person name="Yanf M."/>
            <person name="Daum C."/>
            <person name="Ng V."/>
            <person name="Clum A."/>
            <person name="Steindorff A."/>
            <person name="Ohm R."/>
            <person name="Martin F."/>
            <person name="Silar P."/>
            <person name="Natvig D."/>
            <person name="Lalanne C."/>
            <person name="Gautier V."/>
            <person name="Ament-Velasquez S.L."/>
            <person name="Kruys A."/>
            <person name="Hutchinson M.I."/>
            <person name="Powell A.J."/>
            <person name="Barry K."/>
            <person name="Miller A.N."/>
            <person name="Grigoriev I.V."/>
            <person name="Debuchy R."/>
            <person name="Gladieux P."/>
            <person name="Thoren M.H."/>
            <person name="Johannesson H."/>
        </authorList>
    </citation>
    <scope>NUCLEOTIDE SEQUENCE</scope>
    <source>
        <strain evidence="2">CBS 333.67</strain>
    </source>
</reference>
<dbReference type="EMBL" id="JAUDZG010000005">
    <property type="protein sequence ID" value="KAK3304488.1"/>
    <property type="molecule type" value="Genomic_DNA"/>
</dbReference>
<dbReference type="Proteomes" id="UP001273166">
    <property type="component" value="Unassembled WGS sequence"/>
</dbReference>
<dbReference type="AlphaFoldDB" id="A0AAJ0M0L7"/>
<evidence type="ECO:0000256" key="1">
    <source>
        <dbReference type="SAM" id="MobiDB-lite"/>
    </source>
</evidence>
<accession>A0AAJ0M0L7</accession>